<dbReference type="SMART" id="SM00248">
    <property type="entry name" value="ANK"/>
    <property type="match status" value="5"/>
</dbReference>
<name>A0A1Y1VDX8_9FUNG</name>
<feature type="compositionally biased region" description="Basic and acidic residues" evidence="4">
    <location>
        <begin position="28"/>
        <end position="39"/>
    </location>
</feature>
<sequence length="222" mass="25716">MLEESQSTKKEVLEEQPGNENATLNKYQRNEGSDSTSQKKVELNKELMIDQENKCEEKTLLHDACLSKEENINNIKFLVEEKEININSIDKNGCTALMYALKNGHNATAKYLMENEENTCIKDKNGNTLLLLYYACLSKKINKDAIRYIVEKLKVDINSQDKFGMTPLMYAVQNQNQDIVKYLIERKPDIDIIDNDGWSYLHYACKYGLEDLIKYLIKNLKI</sequence>
<feature type="compositionally biased region" description="Polar residues" evidence="4">
    <location>
        <begin position="18"/>
        <end position="27"/>
    </location>
</feature>
<dbReference type="InterPro" id="IPR002110">
    <property type="entry name" value="Ankyrin_rpt"/>
</dbReference>
<keyword evidence="2 3" id="KW-0040">ANK repeat</keyword>
<gene>
    <name evidence="5" type="ORF">BCR36DRAFT_20552</name>
</gene>
<feature type="region of interest" description="Disordered" evidence="4">
    <location>
        <begin position="1"/>
        <end position="39"/>
    </location>
</feature>
<evidence type="ECO:0000313" key="5">
    <source>
        <dbReference type="EMBL" id="ORX53768.1"/>
    </source>
</evidence>
<dbReference type="PANTHER" id="PTHR24198:SF165">
    <property type="entry name" value="ANKYRIN REPEAT-CONTAINING PROTEIN-RELATED"/>
    <property type="match status" value="1"/>
</dbReference>
<evidence type="ECO:0000256" key="4">
    <source>
        <dbReference type="SAM" id="MobiDB-lite"/>
    </source>
</evidence>
<protein>
    <submittedName>
        <fullName evidence="5">Uncharacterized protein</fullName>
    </submittedName>
</protein>
<keyword evidence="6" id="KW-1185">Reference proteome</keyword>
<dbReference type="OrthoDB" id="2118844at2759"/>
<evidence type="ECO:0000313" key="6">
    <source>
        <dbReference type="Proteomes" id="UP000193719"/>
    </source>
</evidence>
<feature type="compositionally biased region" description="Basic and acidic residues" evidence="4">
    <location>
        <begin position="1"/>
        <end position="13"/>
    </location>
</feature>
<dbReference type="EMBL" id="MCFH01000012">
    <property type="protein sequence ID" value="ORX53768.1"/>
    <property type="molecule type" value="Genomic_DNA"/>
</dbReference>
<dbReference type="Proteomes" id="UP000193719">
    <property type="component" value="Unassembled WGS sequence"/>
</dbReference>
<feature type="repeat" description="ANK" evidence="3">
    <location>
        <begin position="92"/>
        <end position="124"/>
    </location>
</feature>
<dbReference type="PROSITE" id="PS50297">
    <property type="entry name" value="ANK_REP_REGION"/>
    <property type="match status" value="1"/>
</dbReference>
<comment type="caution">
    <text evidence="5">The sequence shown here is derived from an EMBL/GenBank/DDBJ whole genome shotgun (WGS) entry which is preliminary data.</text>
</comment>
<evidence type="ECO:0000256" key="3">
    <source>
        <dbReference type="PROSITE-ProRule" id="PRU00023"/>
    </source>
</evidence>
<dbReference type="PROSITE" id="PS50088">
    <property type="entry name" value="ANK_REPEAT"/>
    <property type="match status" value="2"/>
</dbReference>
<dbReference type="Pfam" id="PF12796">
    <property type="entry name" value="Ank_2"/>
    <property type="match status" value="2"/>
</dbReference>
<reference evidence="5 6" key="2">
    <citation type="submission" date="2016-08" db="EMBL/GenBank/DDBJ databases">
        <title>Pervasive Adenine N6-methylation of Active Genes in Fungi.</title>
        <authorList>
            <consortium name="DOE Joint Genome Institute"/>
            <person name="Mondo S.J."/>
            <person name="Dannebaum R.O."/>
            <person name="Kuo R.C."/>
            <person name="Labutti K."/>
            <person name="Haridas S."/>
            <person name="Kuo A."/>
            <person name="Salamov A."/>
            <person name="Ahrendt S.R."/>
            <person name="Lipzen A."/>
            <person name="Sullivan W."/>
            <person name="Andreopoulos W.B."/>
            <person name="Clum A."/>
            <person name="Lindquist E."/>
            <person name="Daum C."/>
            <person name="Ramamoorthy G.K."/>
            <person name="Gryganskyi A."/>
            <person name="Culley D."/>
            <person name="Magnuson J.K."/>
            <person name="James T.Y."/>
            <person name="O'Malley M.A."/>
            <person name="Stajich J.E."/>
            <person name="Spatafora J.W."/>
            <person name="Visel A."/>
            <person name="Grigoriev I.V."/>
        </authorList>
    </citation>
    <scope>NUCLEOTIDE SEQUENCE [LARGE SCALE GENOMIC DNA]</scope>
    <source>
        <strain evidence="6">finn</strain>
    </source>
</reference>
<evidence type="ECO:0000256" key="2">
    <source>
        <dbReference type="ARBA" id="ARBA00023043"/>
    </source>
</evidence>
<keyword evidence="1" id="KW-0677">Repeat</keyword>
<organism evidence="5 6">
    <name type="scientific">Piromyces finnis</name>
    <dbReference type="NCBI Taxonomy" id="1754191"/>
    <lineage>
        <taxon>Eukaryota</taxon>
        <taxon>Fungi</taxon>
        <taxon>Fungi incertae sedis</taxon>
        <taxon>Chytridiomycota</taxon>
        <taxon>Chytridiomycota incertae sedis</taxon>
        <taxon>Neocallimastigomycetes</taxon>
        <taxon>Neocallimastigales</taxon>
        <taxon>Neocallimastigaceae</taxon>
        <taxon>Piromyces</taxon>
    </lineage>
</organism>
<dbReference type="STRING" id="1754191.A0A1Y1VDX8"/>
<dbReference type="Gene3D" id="1.25.40.20">
    <property type="entry name" value="Ankyrin repeat-containing domain"/>
    <property type="match status" value="2"/>
</dbReference>
<feature type="repeat" description="ANK" evidence="3">
    <location>
        <begin position="163"/>
        <end position="195"/>
    </location>
</feature>
<dbReference type="InterPro" id="IPR036770">
    <property type="entry name" value="Ankyrin_rpt-contain_sf"/>
</dbReference>
<proteinExistence type="predicted"/>
<accession>A0A1Y1VDX8</accession>
<dbReference type="AlphaFoldDB" id="A0A1Y1VDX8"/>
<dbReference type="PANTHER" id="PTHR24198">
    <property type="entry name" value="ANKYRIN REPEAT AND PROTEIN KINASE DOMAIN-CONTAINING PROTEIN"/>
    <property type="match status" value="1"/>
</dbReference>
<dbReference type="SUPFAM" id="SSF48403">
    <property type="entry name" value="Ankyrin repeat"/>
    <property type="match status" value="1"/>
</dbReference>
<reference evidence="5 6" key="1">
    <citation type="submission" date="2016-08" db="EMBL/GenBank/DDBJ databases">
        <title>Genomes of anaerobic fungi encode conserved fungal cellulosomes for biomass hydrolysis.</title>
        <authorList>
            <consortium name="DOE Joint Genome Institute"/>
            <person name="Haitjema C.H."/>
            <person name="Gilmore S.P."/>
            <person name="Henske J.K."/>
            <person name="Solomon K.V."/>
            <person name="De Groot R."/>
            <person name="Kuo A."/>
            <person name="Mondo S.J."/>
            <person name="Salamov A.A."/>
            <person name="Labutti K."/>
            <person name="Zhao Z."/>
            <person name="Chiniquy J."/>
            <person name="Barry K."/>
            <person name="Brewer H.M."/>
            <person name="Purvine S.O."/>
            <person name="Wright A.T."/>
            <person name="Boxma B."/>
            <person name="Van Alen T."/>
            <person name="Hackstein J.H."/>
            <person name="Baker S.E."/>
            <person name="Grigoriev I.V."/>
            <person name="O'Malley M.A."/>
        </authorList>
    </citation>
    <scope>NUCLEOTIDE SEQUENCE [LARGE SCALE GENOMIC DNA]</scope>
    <source>
        <strain evidence="6">finn</strain>
    </source>
</reference>
<evidence type="ECO:0000256" key="1">
    <source>
        <dbReference type="ARBA" id="ARBA00022737"/>
    </source>
</evidence>